<dbReference type="Gene3D" id="1.10.1740.10">
    <property type="match status" value="1"/>
</dbReference>
<reference evidence="8 9" key="1">
    <citation type="submission" date="2020-01" db="EMBL/GenBank/DDBJ databases">
        <title>Leptobacterium flavescens.</title>
        <authorList>
            <person name="Wang G."/>
        </authorList>
    </citation>
    <scope>NUCLEOTIDE SEQUENCE [LARGE SCALE GENOMIC DNA]</scope>
    <source>
        <strain evidence="8 9">KCTC 22160</strain>
    </source>
</reference>
<dbReference type="EMBL" id="JAABOO010000003">
    <property type="protein sequence ID" value="NER14948.1"/>
    <property type="molecule type" value="Genomic_DNA"/>
</dbReference>
<feature type="domain" description="RNA polymerase sigma factor 70 region 4 type 2" evidence="7">
    <location>
        <begin position="102"/>
        <end position="153"/>
    </location>
</feature>
<dbReference type="InterPro" id="IPR007627">
    <property type="entry name" value="RNA_pol_sigma70_r2"/>
</dbReference>
<evidence type="ECO:0000313" key="9">
    <source>
        <dbReference type="Proteomes" id="UP000468581"/>
    </source>
</evidence>
<feature type="domain" description="RNA polymerase sigma-70 region 2" evidence="6">
    <location>
        <begin position="8"/>
        <end position="75"/>
    </location>
</feature>
<evidence type="ECO:0000259" key="7">
    <source>
        <dbReference type="Pfam" id="PF08281"/>
    </source>
</evidence>
<dbReference type="AlphaFoldDB" id="A0A6P0USI5"/>
<dbReference type="SUPFAM" id="SSF88659">
    <property type="entry name" value="Sigma3 and sigma4 domains of RNA polymerase sigma factors"/>
    <property type="match status" value="1"/>
</dbReference>
<organism evidence="8 9">
    <name type="scientific">Leptobacterium flavescens</name>
    <dbReference type="NCBI Taxonomy" id="472055"/>
    <lineage>
        <taxon>Bacteria</taxon>
        <taxon>Pseudomonadati</taxon>
        <taxon>Bacteroidota</taxon>
        <taxon>Flavobacteriia</taxon>
        <taxon>Flavobacteriales</taxon>
        <taxon>Flavobacteriaceae</taxon>
        <taxon>Leptobacterium</taxon>
    </lineage>
</organism>
<name>A0A6P0USI5_9FLAO</name>
<evidence type="ECO:0000256" key="3">
    <source>
        <dbReference type="ARBA" id="ARBA00023082"/>
    </source>
</evidence>
<accession>A0A6P0USI5</accession>
<proteinExistence type="inferred from homology"/>
<dbReference type="PANTHER" id="PTHR43133">
    <property type="entry name" value="RNA POLYMERASE ECF-TYPE SIGMA FACTO"/>
    <property type="match status" value="1"/>
</dbReference>
<keyword evidence="2" id="KW-0805">Transcription regulation</keyword>
<dbReference type="GO" id="GO:0006352">
    <property type="term" value="P:DNA-templated transcription initiation"/>
    <property type="evidence" value="ECO:0007669"/>
    <property type="project" value="InterPro"/>
</dbReference>
<dbReference type="PANTHER" id="PTHR43133:SF8">
    <property type="entry name" value="RNA POLYMERASE SIGMA FACTOR HI_1459-RELATED"/>
    <property type="match status" value="1"/>
</dbReference>
<dbReference type="RefSeq" id="WP_163608224.1">
    <property type="nucleotide sequence ID" value="NZ_JAABOO010000003.1"/>
</dbReference>
<dbReference type="InterPro" id="IPR013325">
    <property type="entry name" value="RNA_pol_sigma_r2"/>
</dbReference>
<dbReference type="SUPFAM" id="SSF88946">
    <property type="entry name" value="Sigma2 domain of RNA polymerase sigma factors"/>
    <property type="match status" value="1"/>
</dbReference>
<keyword evidence="4" id="KW-0238">DNA-binding</keyword>
<gene>
    <name evidence="8" type="ORF">GWK08_15940</name>
</gene>
<dbReference type="NCBIfam" id="TIGR02937">
    <property type="entry name" value="sigma70-ECF"/>
    <property type="match status" value="1"/>
</dbReference>
<dbReference type="Gene3D" id="1.10.10.10">
    <property type="entry name" value="Winged helix-like DNA-binding domain superfamily/Winged helix DNA-binding domain"/>
    <property type="match status" value="1"/>
</dbReference>
<comment type="caution">
    <text evidence="8">The sequence shown here is derived from an EMBL/GenBank/DDBJ whole genome shotgun (WGS) entry which is preliminary data.</text>
</comment>
<dbReference type="InterPro" id="IPR036388">
    <property type="entry name" value="WH-like_DNA-bd_sf"/>
</dbReference>
<dbReference type="InterPro" id="IPR014284">
    <property type="entry name" value="RNA_pol_sigma-70_dom"/>
</dbReference>
<dbReference type="GO" id="GO:0003677">
    <property type="term" value="F:DNA binding"/>
    <property type="evidence" value="ECO:0007669"/>
    <property type="project" value="UniProtKB-KW"/>
</dbReference>
<keyword evidence="3" id="KW-0731">Sigma factor</keyword>
<dbReference type="GO" id="GO:0016987">
    <property type="term" value="F:sigma factor activity"/>
    <property type="evidence" value="ECO:0007669"/>
    <property type="project" value="UniProtKB-KW"/>
</dbReference>
<dbReference type="Pfam" id="PF08281">
    <property type="entry name" value="Sigma70_r4_2"/>
    <property type="match status" value="1"/>
</dbReference>
<evidence type="ECO:0000259" key="6">
    <source>
        <dbReference type="Pfam" id="PF04542"/>
    </source>
</evidence>
<evidence type="ECO:0000256" key="2">
    <source>
        <dbReference type="ARBA" id="ARBA00023015"/>
    </source>
</evidence>
<dbReference type="InterPro" id="IPR039425">
    <property type="entry name" value="RNA_pol_sigma-70-like"/>
</dbReference>
<keyword evidence="9" id="KW-1185">Reference proteome</keyword>
<evidence type="ECO:0000256" key="5">
    <source>
        <dbReference type="ARBA" id="ARBA00023163"/>
    </source>
</evidence>
<keyword evidence="5" id="KW-0804">Transcription</keyword>
<evidence type="ECO:0000313" key="8">
    <source>
        <dbReference type="EMBL" id="NER14948.1"/>
    </source>
</evidence>
<dbReference type="Proteomes" id="UP000468581">
    <property type="component" value="Unassembled WGS sequence"/>
</dbReference>
<protein>
    <submittedName>
        <fullName evidence="8">Sigma-70 family RNA polymerase sigma factor</fullName>
    </submittedName>
</protein>
<comment type="similarity">
    <text evidence="1">Belongs to the sigma-70 factor family. ECF subfamily.</text>
</comment>
<dbReference type="InterPro" id="IPR013324">
    <property type="entry name" value="RNA_pol_sigma_r3/r4-like"/>
</dbReference>
<evidence type="ECO:0000256" key="1">
    <source>
        <dbReference type="ARBA" id="ARBA00010641"/>
    </source>
</evidence>
<dbReference type="Pfam" id="PF04542">
    <property type="entry name" value="Sigma70_r2"/>
    <property type="match status" value="1"/>
</dbReference>
<sequence>MEKEFGEIYNSHHQKVYRLCMGYFKGNTSLADEVSQEVFIKIWEKLRSFRGESEISTWIYRITVNTCLMHIRSANKKKEVHLEFVPDSVEENPEGEKEEQLKMLYSCIYKLNELNRISILMVLEGVPYERIAEVTGLSEDTLRVRIHRIKKSLTQCVKKING</sequence>
<evidence type="ECO:0000256" key="4">
    <source>
        <dbReference type="ARBA" id="ARBA00023125"/>
    </source>
</evidence>
<dbReference type="InterPro" id="IPR013249">
    <property type="entry name" value="RNA_pol_sigma70_r4_t2"/>
</dbReference>